<sequence length="122" mass="13681">MLVPHLYPSSQPGPLNTTTIHSNSNSRIKYAIIHPIILTKQNKQALLLSSLSLSPSLSSLPSSRSLPLSPYNTAKHFHHPTHQPYPIQTPQKNPPPPPPPDQNPTIHTEQNRTERKGKRRNK</sequence>
<evidence type="ECO:0000313" key="3">
    <source>
        <dbReference type="Proteomes" id="UP000276215"/>
    </source>
</evidence>
<feature type="compositionally biased region" description="Pro residues" evidence="1">
    <location>
        <begin position="92"/>
        <end position="102"/>
    </location>
</feature>
<name>A0A3N4K5R8_9PEZI</name>
<evidence type="ECO:0000313" key="2">
    <source>
        <dbReference type="EMBL" id="RPB05900.1"/>
    </source>
</evidence>
<dbReference type="Proteomes" id="UP000276215">
    <property type="component" value="Unassembled WGS sequence"/>
</dbReference>
<dbReference type="EMBL" id="ML120351">
    <property type="protein sequence ID" value="RPB05900.1"/>
    <property type="molecule type" value="Genomic_DNA"/>
</dbReference>
<reference evidence="2 3" key="1">
    <citation type="journal article" date="2018" name="Nat. Ecol. Evol.">
        <title>Pezizomycetes genomes reveal the molecular basis of ectomycorrhizal truffle lifestyle.</title>
        <authorList>
            <person name="Murat C."/>
            <person name="Payen T."/>
            <person name="Noel B."/>
            <person name="Kuo A."/>
            <person name="Morin E."/>
            <person name="Chen J."/>
            <person name="Kohler A."/>
            <person name="Krizsan K."/>
            <person name="Balestrini R."/>
            <person name="Da Silva C."/>
            <person name="Montanini B."/>
            <person name="Hainaut M."/>
            <person name="Levati E."/>
            <person name="Barry K.W."/>
            <person name="Belfiori B."/>
            <person name="Cichocki N."/>
            <person name="Clum A."/>
            <person name="Dockter R.B."/>
            <person name="Fauchery L."/>
            <person name="Guy J."/>
            <person name="Iotti M."/>
            <person name="Le Tacon F."/>
            <person name="Lindquist E.A."/>
            <person name="Lipzen A."/>
            <person name="Malagnac F."/>
            <person name="Mello A."/>
            <person name="Molinier V."/>
            <person name="Miyauchi S."/>
            <person name="Poulain J."/>
            <person name="Riccioni C."/>
            <person name="Rubini A."/>
            <person name="Sitrit Y."/>
            <person name="Splivallo R."/>
            <person name="Traeger S."/>
            <person name="Wang M."/>
            <person name="Zifcakova L."/>
            <person name="Wipf D."/>
            <person name="Zambonelli A."/>
            <person name="Paolocci F."/>
            <person name="Nowrousian M."/>
            <person name="Ottonello S."/>
            <person name="Baldrian P."/>
            <person name="Spatafora J.W."/>
            <person name="Henrissat B."/>
            <person name="Nagy L.G."/>
            <person name="Aury J.M."/>
            <person name="Wincker P."/>
            <person name="Grigoriev I.V."/>
            <person name="Bonfante P."/>
            <person name="Martin F.M."/>
        </authorList>
    </citation>
    <scope>NUCLEOTIDE SEQUENCE [LARGE SCALE GENOMIC DNA]</scope>
    <source>
        <strain evidence="2 3">120613-1</strain>
    </source>
</reference>
<keyword evidence="3" id="KW-1185">Reference proteome</keyword>
<feature type="region of interest" description="Disordered" evidence="1">
    <location>
        <begin position="54"/>
        <end position="122"/>
    </location>
</feature>
<evidence type="ECO:0000256" key="1">
    <source>
        <dbReference type="SAM" id="MobiDB-lite"/>
    </source>
</evidence>
<feature type="compositionally biased region" description="Low complexity" evidence="1">
    <location>
        <begin position="54"/>
        <end position="70"/>
    </location>
</feature>
<organism evidence="2 3">
    <name type="scientific">Choiromyces venosus 120613-1</name>
    <dbReference type="NCBI Taxonomy" id="1336337"/>
    <lineage>
        <taxon>Eukaryota</taxon>
        <taxon>Fungi</taxon>
        <taxon>Dikarya</taxon>
        <taxon>Ascomycota</taxon>
        <taxon>Pezizomycotina</taxon>
        <taxon>Pezizomycetes</taxon>
        <taxon>Pezizales</taxon>
        <taxon>Tuberaceae</taxon>
        <taxon>Choiromyces</taxon>
    </lineage>
</organism>
<dbReference type="AlphaFoldDB" id="A0A3N4K5R8"/>
<protein>
    <submittedName>
        <fullName evidence="2">Uncharacterized protein</fullName>
    </submittedName>
</protein>
<proteinExistence type="predicted"/>
<gene>
    <name evidence="2" type="ORF">L873DRAFT_1481</name>
</gene>
<accession>A0A3N4K5R8</accession>